<evidence type="ECO:0000313" key="3">
    <source>
        <dbReference type="Proteomes" id="UP001283361"/>
    </source>
</evidence>
<keyword evidence="3" id="KW-1185">Reference proteome</keyword>
<proteinExistence type="predicted"/>
<evidence type="ECO:0000313" key="2">
    <source>
        <dbReference type="EMBL" id="KAK3784889.1"/>
    </source>
</evidence>
<feature type="signal peptide" evidence="1">
    <location>
        <begin position="1"/>
        <end position="22"/>
    </location>
</feature>
<keyword evidence="1" id="KW-0732">Signal</keyword>
<sequence length="84" mass="9426">MEAGFVALVKKLWIGLFSLVTAESQCDVGLSARLDFQQAAIIDRDQNISNFRTHVQPPLSAVLEWSHLLTQRVHSRTQLLPGRV</sequence>
<comment type="caution">
    <text evidence="2">The sequence shown here is derived from an EMBL/GenBank/DDBJ whole genome shotgun (WGS) entry which is preliminary data.</text>
</comment>
<name>A0AAE1DVV2_9GAST</name>
<evidence type="ECO:0008006" key="4">
    <source>
        <dbReference type="Google" id="ProtNLM"/>
    </source>
</evidence>
<dbReference type="EMBL" id="JAWDGP010002185">
    <property type="protein sequence ID" value="KAK3784889.1"/>
    <property type="molecule type" value="Genomic_DNA"/>
</dbReference>
<reference evidence="2" key="1">
    <citation type="journal article" date="2023" name="G3 (Bethesda)">
        <title>A reference genome for the long-term kleptoplast-retaining sea slug Elysia crispata morphotype clarki.</title>
        <authorList>
            <person name="Eastman K.E."/>
            <person name="Pendleton A.L."/>
            <person name="Shaikh M.A."/>
            <person name="Suttiyut T."/>
            <person name="Ogas R."/>
            <person name="Tomko P."/>
            <person name="Gavelis G."/>
            <person name="Widhalm J.R."/>
            <person name="Wisecaver J.H."/>
        </authorList>
    </citation>
    <scope>NUCLEOTIDE SEQUENCE</scope>
    <source>
        <strain evidence="2">ECLA1</strain>
    </source>
</reference>
<accession>A0AAE1DVV2</accession>
<organism evidence="2 3">
    <name type="scientific">Elysia crispata</name>
    <name type="common">lettuce slug</name>
    <dbReference type="NCBI Taxonomy" id="231223"/>
    <lineage>
        <taxon>Eukaryota</taxon>
        <taxon>Metazoa</taxon>
        <taxon>Spiralia</taxon>
        <taxon>Lophotrochozoa</taxon>
        <taxon>Mollusca</taxon>
        <taxon>Gastropoda</taxon>
        <taxon>Heterobranchia</taxon>
        <taxon>Euthyneura</taxon>
        <taxon>Panpulmonata</taxon>
        <taxon>Sacoglossa</taxon>
        <taxon>Placobranchoidea</taxon>
        <taxon>Plakobranchidae</taxon>
        <taxon>Elysia</taxon>
    </lineage>
</organism>
<protein>
    <recommendedName>
        <fullName evidence="4">Secreted protein</fullName>
    </recommendedName>
</protein>
<feature type="chain" id="PRO_5041972973" description="Secreted protein" evidence="1">
    <location>
        <begin position="23"/>
        <end position="84"/>
    </location>
</feature>
<evidence type="ECO:0000256" key="1">
    <source>
        <dbReference type="SAM" id="SignalP"/>
    </source>
</evidence>
<gene>
    <name evidence="2" type="ORF">RRG08_056844</name>
</gene>
<dbReference type="AlphaFoldDB" id="A0AAE1DVV2"/>
<dbReference type="Proteomes" id="UP001283361">
    <property type="component" value="Unassembled WGS sequence"/>
</dbReference>